<feature type="region of interest" description="Disordered" evidence="11">
    <location>
        <begin position="432"/>
        <end position="461"/>
    </location>
</feature>
<evidence type="ECO:0000256" key="11">
    <source>
        <dbReference type="SAM" id="MobiDB-lite"/>
    </source>
</evidence>
<dbReference type="KEGG" id="llu:AKJ09_10117"/>
<evidence type="ECO:0000256" key="3">
    <source>
        <dbReference type="ARBA" id="ARBA00022723"/>
    </source>
</evidence>
<evidence type="ECO:0000256" key="6">
    <source>
        <dbReference type="ARBA" id="ARBA00022842"/>
    </source>
</evidence>
<dbReference type="InterPro" id="IPR005733">
    <property type="entry name" value="TopoI_bac-type"/>
</dbReference>
<feature type="compositionally biased region" description="Low complexity" evidence="11">
    <location>
        <begin position="798"/>
        <end position="811"/>
    </location>
</feature>
<dbReference type="Proteomes" id="UP000064967">
    <property type="component" value="Chromosome"/>
</dbReference>
<dbReference type="InterPro" id="IPR003601">
    <property type="entry name" value="Topo_IA_2"/>
</dbReference>
<dbReference type="InterPro" id="IPR013498">
    <property type="entry name" value="Topo_IA_Znf"/>
</dbReference>
<feature type="active site" description="O-(5'-phospho-DNA)-tyrosine intermediate" evidence="10">
    <location>
        <position position="304"/>
    </location>
</feature>
<dbReference type="SMART" id="SM00436">
    <property type="entry name" value="TOP1Bc"/>
    <property type="match status" value="1"/>
</dbReference>
<dbReference type="Gene3D" id="2.70.20.10">
    <property type="entry name" value="Topoisomerase I, domain 3"/>
    <property type="match status" value="1"/>
</dbReference>
<gene>
    <name evidence="10" type="primary">topA</name>
    <name evidence="14" type="ORF">AKJ09_10117</name>
</gene>
<feature type="compositionally biased region" description="Basic and acidic residues" evidence="11">
    <location>
        <begin position="786"/>
        <end position="797"/>
    </location>
</feature>
<dbReference type="InterPro" id="IPR006171">
    <property type="entry name" value="TOPRIM_dom"/>
</dbReference>
<dbReference type="Pfam" id="PF01131">
    <property type="entry name" value="Topoisom_bac"/>
    <property type="match status" value="1"/>
</dbReference>
<keyword evidence="7 10" id="KW-0799">Topoisomerase</keyword>
<dbReference type="PROSITE" id="PS50880">
    <property type="entry name" value="TOPRIM"/>
    <property type="match status" value="1"/>
</dbReference>
<dbReference type="InterPro" id="IPR013826">
    <property type="entry name" value="Topo_IA_cen_sub3"/>
</dbReference>
<dbReference type="PATRIC" id="fig|1391654.3.peg.10253"/>
<dbReference type="InterPro" id="IPR013497">
    <property type="entry name" value="Topo_IA_cen"/>
</dbReference>
<feature type="site" description="Interaction with DNA" evidence="10">
    <location>
        <position position="139"/>
    </location>
</feature>
<dbReference type="Gene3D" id="1.10.460.10">
    <property type="entry name" value="Topoisomerase I, domain 2"/>
    <property type="match status" value="1"/>
</dbReference>
<dbReference type="GO" id="GO:0003917">
    <property type="term" value="F:DNA topoisomerase type I (single strand cut, ATP-independent) activity"/>
    <property type="evidence" value="ECO:0007669"/>
    <property type="project" value="UniProtKB-UniRule"/>
</dbReference>
<evidence type="ECO:0000256" key="2">
    <source>
        <dbReference type="ARBA" id="ARBA00009446"/>
    </source>
</evidence>
<feature type="site" description="Interaction with DNA" evidence="10">
    <location>
        <position position="138"/>
    </location>
</feature>
<protein>
    <recommendedName>
        <fullName evidence="10">DNA topoisomerase 1</fullName>
        <ecNumber evidence="10">5.6.2.1</ecNumber>
    </recommendedName>
    <alternativeName>
        <fullName evidence="10">DNA topoisomerase I</fullName>
    </alternativeName>
</protein>
<feature type="site" description="Interaction with DNA" evidence="10">
    <location>
        <position position="154"/>
    </location>
</feature>
<sequence>MGKTLVVVESPAKAKTIKKYLGSGYEVLASKGHVKDLPKKMGIDIEKGFQETYEVVPGKEKVLAELKTAAQEAEDILLATDPDREGEAIAWHLAEELTGKPLKAKRVEFHEITKNGVQKGVASPRALDKHLYDAQRARRVLDRIVGYDVSALVWSKLAFGLSAGRVQSVALRLIVDREREIEAFVPEEYWNIGTTLAKTQKNGAKKQPFNARLAQQDGKKIEVKDGETAGRVKSDLDGATYRIAKITKSERKRKPYAPYTTSKLQQDAVNRLGFGAKRTMQVAQGLYEGVDLGKDGGPVGLITYMRTDSTRVSPDALAAAREYIENSYGKNSLPAEPNVFKSKKNSQDAHEAIRPTSLEHTPETVKKHLKDEQYKIYKLIWDRFIASQMKDAVFDQTSVDIEAKAKSASYMLRSSGRVLKFAGWLEVYGSGVESTNQAGGEDDKTDADGAKEPEEGEATLPELAEGEVLELVTPPGVLAEQKFTQPPARYNEGSLVRELEERGIGRPSTYAEIISKVQARDYVEKLDGRNFRPTLLGKMVVDGLVNSELDFMDPTFTSSMEQELDAVEAGTEERTVLLSRFYKKFREQLDKSKKGKRWNPDPEPTGEICEICGPNSEDEKLRALPPGEMMKRWSKNGWFLGCSNYPKCKNTRDLGPDGTGAAKPRDAGVDCDKCGKPMVIRSGRYGEFLSCTGYPQCKNARPVPLGVACPKCGGDIIEVRPKKKGGKTFYGCSRYNDETVKCDFKLWQKPINEPCPACGAKFLVMGGTKAKPMIACADKECGYKRSPDAPSPGEEHAPAAGADAASAAMQA</sequence>
<evidence type="ECO:0000256" key="4">
    <source>
        <dbReference type="ARBA" id="ARBA00022771"/>
    </source>
</evidence>
<evidence type="ECO:0000256" key="8">
    <source>
        <dbReference type="ARBA" id="ARBA00023125"/>
    </source>
</evidence>
<dbReference type="Gene3D" id="3.40.50.140">
    <property type="match status" value="1"/>
</dbReference>
<dbReference type="OrthoDB" id="9804262at2"/>
<evidence type="ECO:0000256" key="7">
    <source>
        <dbReference type="ARBA" id="ARBA00023029"/>
    </source>
</evidence>
<dbReference type="InterPro" id="IPR013825">
    <property type="entry name" value="Topo_IA_cen_sub2"/>
</dbReference>
<comment type="function">
    <text evidence="10">Releases the supercoiling and torsional tension of DNA, which is introduced during the DNA replication and transcription, by transiently cleaving and rejoining one strand of the DNA duplex. Introduces a single-strand break via transesterification at a target site in duplex DNA. The scissile phosphodiester is attacked by the catalytic tyrosine of the enzyme, resulting in the formation of a DNA-(5'-phosphotyrosyl)-enzyme intermediate and the expulsion of a 3'-OH DNA strand. The free DNA strand then undergoes passage around the unbroken strand, thus removing DNA supercoils. Finally, in the religation step, the DNA 3'-OH attacks the covalent intermediate to expel the active-site tyrosine and restore the DNA phosphodiester backbone.</text>
</comment>
<comment type="subunit">
    <text evidence="10">Monomer.</text>
</comment>
<evidence type="ECO:0000256" key="5">
    <source>
        <dbReference type="ARBA" id="ARBA00022833"/>
    </source>
</evidence>
<dbReference type="Gene3D" id="1.10.290.10">
    <property type="entry name" value="Topoisomerase I, domain 4"/>
    <property type="match status" value="1"/>
</dbReference>
<dbReference type="GO" id="GO:0006265">
    <property type="term" value="P:DNA topological change"/>
    <property type="evidence" value="ECO:0007669"/>
    <property type="project" value="UniProtKB-UniRule"/>
</dbReference>
<dbReference type="InterPro" id="IPR023405">
    <property type="entry name" value="Topo_IA_core_domain"/>
</dbReference>
<organism evidence="14 15">
    <name type="scientific">Labilithrix luteola</name>
    <dbReference type="NCBI Taxonomy" id="1391654"/>
    <lineage>
        <taxon>Bacteria</taxon>
        <taxon>Pseudomonadati</taxon>
        <taxon>Myxococcota</taxon>
        <taxon>Polyangia</taxon>
        <taxon>Polyangiales</taxon>
        <taxon>Labilitrichaceae</taxon>
        <taxon>Labilithrix</taxon>
    </lineage>
</organism>
<feature type="site" description="Interaction with DNA" evidence="10">
    <location>
        <position position="306"/>
    </location>
</feature>
<dbReference type="CDD" id="cd03363">
    <property type="entry name" value="TOPRIM_TopoIA_TopoI"/>
    <property type="match status" value="1"/>
</dbReference>
<keyword evidence="5" id="KW-0862">Zinc</keyword>
<dbReference type="PROSITE" id="PS52039">
    <property type="entry name" value="TOPO_IA_2"/>
    <property type="match status" value="1"/>
</dbReference>
<dbReference type="InterPro" id="IPR000380">
    <property type="entry name" value="Topo_IA"/>
</dbReference>
<dbReference type="SUPFAM" id="SSF57783">
    <property type="entry name" value="Zinc beta-ribbon"/>
    <property type="match status" value="1"/>
</dbReference>
<dbReference type="Pfam" id="PF01396">
    <property type="entry name" value="Zn_ribbon_Top1"/>
    <property type="match status" value="3"/>
</dbReference>
<dbReference type="CDD" id="cd00186">
    <property type="entry name" value="TOP1Ac"/>
    <property type="match status" value="1"/>
</dbReference>
<keyword evidence="8 10" id="KW-0238">DNA-binding</keyword>
<dbReference type="Pfam" id="PF01751">
    <property type="entry name" value="Toprim"/>
    <property type="match status" value="1"/>
</dbReference>
<feature type="site" description="Interaction with DNA" evidence="10">
    <location>
        <position position="520"/>
    </location>
</feature>
<feature type="site" description="Interaction with DNA" evidence="10">
    <location>
        <position position="142"/>
    </location>
</feature>
<dbReference type="RefSeq" id="WP_146654224.1">
    <property type="nucleotide sequence ID" value="NZ_CP012333.1"/>
</dbReference>
<reference evidence="14 15" key="1">
    <citation type="submission" date="2015-08" db="EMBL/GenBank/DDBJ databases">
        <authorList>
            <person name="Babu N.S."/>
            <person name="Beckwith C.J."/>
            <person name="Beseler K.G."/>
            <person name="Brison A."/>
            <person name="Carone J.V."/>
            <person name="Caskin T.P."/>
            <person name="Diamond M."/>
            <person name="Durham M.E."/>
            <person name="Foxe J.M."/>
            <person name="Go M."/>
            <person name="Henderson B.A."/>
            <person name="Jones I.B."/>
            <person name="McGettigan J.A."/>
            <person name="Micheletti S.J."/>
            <person name="Nasrallah M.E."/>
            <person name="Ortiz D."/>
            <person name="Piller C.R."/>
            <person name="Privatt S.R."/>
            <person name="Schneider S.L."/>
            <person name="Sharp S."/>
            <person name="Smith T.C."/>
            <person name="Stanton J.D."/>
            <person name="Ullery H.E."/>
            <person name="Wilson R.J."/>
            <person name="Serrano M.G."/>
            <person name="Buck G."/>
            <person name="Lee V."/>
            <person name="Wang Y."/>
            <person name="Carvalho R."/>
            <person name="Voegtly L."/>
            <person name="Shi R."/>
            <person name="Duckworth R."/>
            <person name="Johnson A."/>
            <person name="Loviza R."/>
            <person name="Walstead R."/>
            <person name="Shah Z."/>
            <person name="Kiflezghi M."/>
            <person name="Wade K."/>
            <person name="Ball S.L."/>
            <person name="Bradley K.W."/>
            <person name="Asai D.J."/>
            <person name="Bowman C.A."/>
            <person name="Russell D.A."/>
            <person name="Pope W.H."/>
            <person name="Jacobs-Sera D."/>
            <person name="Hendrix R.W."/>
            <person name="Hatfull G.F."/>
        </authorList>
    </citation>
    <scope>NUCLEOTIDE SEQUENCE [LARGE SCALE GENOMIC DNA]</scope>
    <source>
        <strain evidence="14 15">DSM 27648</strain>
    </source>
</reference>
<dbReference type="EMBL" id="CP012333">
    <property type="protein sequence ID" value="AKV03454.1"/>
    <property type="molecule type" value="Genomic_DNA"/>
</dbReference>
<keyword evidence="3" id="KW-0479">Metal-binding</keyword>
<evidence type="ECO:0000256" key="1">
    <source>
        <dbReference type="ARBA" id="ARBA00000213"/>
    </source>
</evidence>
<comment type="similarity">
    <text evidence="2 10">Belongs to the type IA topoisomerase family.</text>
</comment>
<feature type="domain" description="Topo IA-type catalytic" evidence="13">
    <location>
        <begin position="128"/>
        <end position="589"/>
    </location>
</feature>
<dbReference type="InterPro" id="IPR034149">
    <property type="entry name" value="TOPRIM_TopoI"/>
</dbReference>
<dbReference type="SMART" id="SM00437">
    <property type="entry name" value="TOP1Ac"/>
    <property type="match status" value="1"/>
</dbReference>
<dbReference type="NCBIfam" id="TIGR01051">
    <property type="entry name" value="topA_bact"/>
    <property type="match status" value="1"/>
</dbReference>
<dbReference type="InterPro" id="IPR003602">
    <property type="entry name" value="Topo_IA_DNA-bd_dom"/>
</dbReference>
<dbReference type="PRINTS" id="PR00417">
    <property type="entry name" value="PRTPISMRASEI"/>
</dbReference>
<dbReference type="SMART" id="SM00493">
    <property type="entry name" value="TOPRIM"/>
    <property type="match status" value="1"/>
</dbReference>
<feature type="region of interest" description="Disordered" evidence="11">
    <location>
        <begin position="786"/>
        <end position="811"/>
    </location>
</feature>
<evidence type="ECO:0000259" key="13">
    <source>
        <dbReference type="PROSITE" id="PS52039"/>
    </source>
</evidence>
<dbReference type="Gene3D" id="3.30.65.10">
    <property type="entry name" value="Bacterial Topoisomerase I, domain 1"/>
    <property type="match status" value="2"/>
</dbReference>
<dbReference type="PANTHER" id="PTHR42785">
    <property type="entry name" value="DNA TOPOISOMERASE, TYPE IA, CORE"/>
    <property type="match status" value="1"/>
</dbReference>
<dbReference type="PANTHER" id="PTHR42785:SF1">
    <property type="entry name" value="DNA TOPOISOMERASE"/>
    <property type="match status" value="1"/>
</dbReference>
<feature type="site" description="Interaction with DNA" evidence="10">
    <location>
        <position position="33"/>
    </location>
</feature>
<evidence type="ECO:0000256" key="10">
    <source>
        <dbReference type="HAMAP-Rule" id="MF_00952"/>
    </source>
</evidence>
<dbReference type="GO" id="GO:0008270">
    <property type="term" value="F:zinc ion binding"/>
    <property type="evidence" value="ECO:0007669"/>
    <property type="project" value="UniProtKB-KW"/>
</dbReference>
<feature type="domain" description="Toprim" evidence="12">
    <location>
        <begin position="3"/>
        <end position="112"/>
    </location>
</feature>
<dbReference type="InterPro" id="IPR028612">
    <property type="entry name" value="Topoisom_1_IA"/>
</dbReference>
<dbReference type="InterPro" id="IPR013824">
    <property type="entry name" value="Topo_IA_cen_sub1"/>
</dbReference>
<keyword evidence="6" id="KW-0460">Magnesium</keyword>
<keyword evidence="15" id="KW-1185">Reference proteome</keyword>
<feature type="region of interest" description="Interaction with DNA" evidence="10">
    <location>
        <begin position="162"/>
        <end position="167"/>
    </location>
</feature>
<keyword evidence="4" id="KW-0863">Zinc-finger</keyword>
<comment type="catalytic activity">
    <reaction evidence="1 10">
        <text>ATP-independent breakage of single-stranded DNA, followed by passage and rejoining.</text>
        <dbReference type="EC" id="5.6.2.1"/>
    </reaction>
</comment>
<proteinExistence type="inferred from homology"/>
<evidence type="ECO:0000259" key="12">
    <source>
        <dbReference type="PROSITE" id="PS50880"/>
    </source>
</evidence>
<dbReference type="AlphaFoldDB" id="A0A0K1QCI1"/>
<feature type="site" description="Interaction with DNA" evidence="10">
    <location>
        <position position="147"/>
    </location>
</feature>
<evidence type="ECO:0000313" key="14">
    <source>
        <dbReference type="EMBL" id="AKV03454.1"/>
    </source>
</evidence>
<keyword evidence="9 10" id="KW-0413">Isomerase</keyword>
<dbReference type="GO" id="GO:0003677">
    <property type="term" value="F:DNA binding"/>
    <property type="evidence" value="ECO:0007669"/>
    <property type="project" value="UniProtKB-KW"/>
</dbReference>
<accession>A0A0K1QCI1</accession>
<dbReference type="GO" id="GO:0005694">
    <property type="term" value="C:chromosome"/>
    <property type="evidence" value="ECO:0007669"/>
    <property type="project" value="InterPro"/>
</dbReference>
<evidence type="ECO:0000256" key="9">
    <source>
        <dbReference type="ARBA" id="ARBA00023235"/>
    </source>
</evidence>
<evidence type="ECO:0000313" key="15">
    <source>
        <dbReference type="Proteomes" id="UP000064967"/>
    </source>
</evidence>
<dbReference type="HAMAP" id="MF_00952">
    <property type="entry name" value="Topoisom_1_prok"/>
    <property type="match status" value="1"/>
</dbReference>
<dbReference type="SUPFAM" id="SSF56712">
    <property type="entry name" value="Prokaryotic type I DNA topoisomerase"/>
    <property type="match status" value="1"/>
</dbReference>
<name>A0A0K1QCI1_9BACT</name>
<dbReference type="EC" id="5.6.2.1" evidence="10"/>
<dbReference type="STRING" id="1391654.AKJ09_10117"/>